<comment type="subcellular location">
    <subcellularLocation>
        <location evidence="1">Cell membrane</location>
    </subcellularLocation>
</comment>
<dbReference type="Gene3D" id="3.90.550.10">
    <property type="entry name" value="Spore Coat Polysaccharide Biosynthesis Protein SpsA, Chain A"/>
    <property type="match status" value="1"/>
</dbReference>
<accession>A0A1G9YC35</accession>
<evidence type="ECO:0000259" key="10">
    <source>
        <dbReference type="Pfam" id="PF00535"/>
    </source>
</evidence>
<proteinExistence type="inferred from homology"/>
<evidence type="ECO:0000256" key="8">
    <source>
        <dbReference type="ARBA" id="ARBA00038120"/>
    </source>
</evidence>
<dbReference type="GO" id="GO:0016757">
    <property type="term" value="F:glycosyltransferase activity"/>
    <property type="evidence" value="ECO:0007669"/>
    <property type="project" value="UniProtKB-KW"/>
</dbReference>
<evidence type="ECO:0000256" key="6">
    <source>
        <dbReference type="ARBA" id="ARBA00037281"/>
    </source>
</evidence>
<evidence type="ECO:0000313" key="11">
    <source>
        <dbReference type="EMBL" id="SDN06639.1"/>
    </source>
</evidence>
<dbReference type="eggNOG" id="COG1215">
    <property type="taxonomic scope" value="Bacteria"/>
</dbReference>
<keyword evidence="4 11" id="KW-0808">Transferase</keyword>
<evidence type="ECO:0000256" key="7">
    <source>
        <dbReference type="ARBA" id="ARBA00037904"/>
    </source>
</evidence>
<dbReference type="GO" id="GO:0005886">
    <property type="term" value="C:plasma membrane"/>
    <property type="evidence" value="ECO:0007669"/>
    <property type="project" value="UniProtKB-SubCell"/>
</dbReference>
<dbReference type="Pfam" id="PF00535">
    <property type="entry name" value="Glycos_transf_2"/>
    <property type="match status" value="1"/>
</dbReference>
<dbReference type="InterPro" id="IPR001173">
    <property type="entry name" value="Glyco_trans_2-like"/>
</dbReference>
<dbReference type="EMBL" id="LT629701">
    <property type="protein sequence ID" value="SDN06639.1"/>
    <property type="molecule type" value="Genomic_DNA"/>
</dbReference>
<comment type="pathway">
    <text evidence="7">Carotenoid biosynthesis; staphyloxanthin biosynthesis; staphyloxanthin from farnesyl diphosphate: step 4/5.</text>
</comment>
<dbReference type="AlphaFoldDB" id="A0A1G9YC35"/>
<evidence type="ECO:0000256" key="3">
    <source>
        <dbReference type="ARBA" id="ARBA00022676"/>
    </source>
</evidence>
<dbReference type="PANTHER" id="PTHR43646">
    <property type="entry name" value="GLYCOSYLTRANSFERASE"/>
    <property type="match status" value="1"/>
</dbReference>
<dbReference type="STRING" id="211114.SAMN04489726_4732"/>
<evidence type="ECO:0000313" key="12">
    <source>
        <dbReference type="Proteomes" id="UP000183376"/>
    </source>
</evidence>
<evidence type="ECO:0000256" key="4">
    <source>
        <dbReference type="ARBA" id="ARBA00022679"/>
    </source>
</evidence>
<dbReference type="PANTHER" id="PTHR43646:SF2">
    <property type="entry name" value="GLYCOSYLTRANSFERASE 2-LIKE DOMAIN-CONTAINING PROTEIN"/>
    <property type="match status" value="1"/>
</dbReference>
<evidence type="ECO:0000256" key="5">
    <source>
        <dbReference type="ARBA" id="ARBA00023136"/>
    </source>
</evidence>
<dbReference type="CDD" id="cd00761">
    <property type="entry name" value="Glyco_tranf_GTA_type"/>
    <property type="match status" value="1"/>
</dbReference>
<dbReference type="InterPro" id="IPR029044">
    <property type="entry name" value="Nucleotide-diphossugar_trans"/>
</dbReference>
<dbReference type="Proteomes" id="UP000183376">
    <property type="component" value="Chromosome I"/>
</dbReference>
<comment type="similarity">
    <text evidence="8">Belongs to the glycosyltransferase 2 family. CrtQ subfamily.</text>
</comment>
<evidence type="ECO:0000256" key="9">
    <source>
        <dbReference type="ARBA" id="ARBA00040345"/>
    </source>
</evidence>
<keyword evidence="2" id="KW-1003">Cell membrane</keyword>
<dbReference type="OrthoDB" id="9806525at2"/>
<feature type="domain" description="Glycosyltransferase 2-like" evidence="10">
    <location>
        <begin position="53"/>
        <end position="231"/>
    </location>
</feature>
<gene>
    <name evidence="11" type="ORF">SAMN04489726_4732</name>
</gene>
<dbReference type="RefSeq" id="WP_052406935.1">
    <property type="nucleotide sequence ID" value="NZ_JOEF01000002.1"/>
</dbReference>
<keyword evidence="3" id="KW-0328">Glycosyltransferase</keyword>
<name>A0A1G9YC35_ALLAB</name>
<dbReference type="SUPFAM" id="SSF53448">
    <property type="entry name" value="Nucleotide-diphospho-sugar transferases"/>
    <property type="match status" value="1"/>
</dbReference>
<sequence length="406" mass="42831">MPRATRKSGGPLRRAATFVAAASALRTAYTLVNLRRQRPIAAEPLREQPTVAVIVPARDEEATIDSCLTALRAQTHAALRIVVVDDGSTDETAAIVARHAEEDPRVRVVDSDGPPDGWAGKVHAMHVGVIAADSAPDWPDASGPTDWLLFFDADTTAHPELVGRLLTTALAREADLVSTPGVTDRTRLEHWTVMPPAVAMILESAGPDGRGLLALAYGHCMLFRRDAYEQVGGWPAVAGSRGEDVAMATLLRDQGARTLTVDSQGMFGNSGFDGFGVMWRSLRKSFVAGNNGDIRVLGLGALTQGLYSLVPVLALTKGLRRRDSRLITLGAVAWGAQAVSHGAVARRLNQPAASGVVAPLAGAAFAALLGDAVRVALGRSATWRGRPVVAQGAQPLLRVGRRPANS</sequence>
<evidence type="ECO:0000256" key="1">
    <source>
        <dbReference type="ARBA" id="ARBA00004236"/>
    </source>
</evidence>
<keyword evidence="12" id="KW-1185">Reference proteome</keyword>
<keyword evidence="5" id="KW-0472">Membrane</keyword>
<comment type="function">
    <text evidence="6">Catalyzes the glycosylation of 4,4'-diaponeurosporenoate, i.e. the esterification of glucose at the C1'' position with the carboxyl group of 4,4'-diaponeurosporenic acid, to form glycosyl-4,4'-diaponeurosporenoate. This is a step in the biosynthesis of staphyloxanthin, an orange pigment present in most staphylococci strains.</text>
</comment>
<reference evidence="11 12" key="1">
    <citation type="submission" date="2016-10" db="EMBL/GenBank/DDBJ databases">
        <authorList>
            <person name="de Groot N.N."/>
        </authorList>
    </citation>
    <scope>NUCLEOTIDE SEQUENCE [LARGE SCALE GENOMIC DNA]</scope>
    <source>
        <strain evidence="11 12">DSM 44149</strain>
    </source>
</reference>
<protein>
    <recommendedName>
        <fullName evidence="9">4,4'-diaponeurosporenoate glycosyltransferase</fullName>
    </recommendedName>
</protein>
<evidence type="ECO:0000256" key="2">
    <source>
        <dbReference type="ARBA" id="ARBA00022475"/>
    </source>
</evidence>
<organism evidence="11 12">
    <name type="scientific">Allokutzneria albata</name>
    <name type="common">Kibdelosporangium albatum</name>
    <dbReference type="NCBI Taxonomy" id="211114"/>
    <lineage>
        <taxon>Bacteria</taxon>
        <taxon>Bacillati</taxon>
        <taxon>Actinomycetota</taxon>
        <taxon>Actinomycetes</taxon>
        <taxon>Pseudonocardiales</taxon>
        <taxon>Pseudonocardiaceae</taxon>
        <taxon>Allokutzneria</taxon>
    </lineage>
</organism>